<comment type="caution">
    <text evidence="14">The sequence shown here is derived from an EMBL/GenBank/DDBJ whole genome shotgun (WGS) entry which is preliminary data.</text>
</comment>
<dbReference type="InterPro" id="IPR017970">
    <property type="entry name" value="Homeobox_CS"/>
</dbReference>
<dbReference type="InterPro" id="IPR009057">
    <property type="entry name" value="Homeodomain-like_sf"/>
</dbReference>
<dbReference type="SMART" id="SM00389">
    <property type="entry name" value="HOX"/>
    <property type="match status" value="1"/>
</dbReference>
<dbReference type="Gene3D" id="1.10.10.60">
    <property type="entry name" value="Homeodomain-like"/>
    <property type="match status" value="1"/>
</dbReference>
<evidence type="ECO:0000313" key="14">
    <source>
        <dbReference type="EMBL" id="KAF7632806.1"/>
    </source>
</evidence>
<proteinExistence type="inferred from homology"/>
<comment type="subcellular location">
    <subcellularLocation>
        <location evidence="1 9 10">Nucleus</location>
    </subcellularLocation>
</comment>
<dbReference type="Pfam" id="PF00046">
    <property type="entry name" value="Homeodomain"/>
    <property type="match status" value="1"/>
</dbReference>
<evidence type="ECO:0000259" key="13">
    <source>
        <dbReference type="PROSITE" id="PS51496"/>
    </source>
</evidence>
<evidence type="ECO:0000256" key="1">
    <source>
        <dbReference type="ARBA" id="ARBA00004123"/>
    </source>
</evidence>
<dbReference type="GO" id="GO:0005634">
    <property type="term" value="C:nucleus"/>
    <property type="evidence" value="ECO:0007669"/>
    <property type="project" value="UniProtKB-SubCell"/>
</dbReference>
<keyword evidence="7" id="KW-0804">Transcription</keyword>
<evidence type="ECO:0000259" key="12">
    <source>
        <dbReference type="PROSITE" id="PS50071"/>
    </source>
</evidence>
<dbReference type="CDD" id="cd00086">
    <property type="entry name" value="homeodomain"/>
    <property type="match status" value="1"/>
</dbReference>
<accession>A0A8S9ZHK9</accession>
<comment type="similarity">
    <text evidence="2">Belongs to the paired homeobox family.</text>
</comment>
<dbReference type="PANTHER" id="PTHR46892:SF3">
    <property type="entry name" value="VISUAL SYSTEM HOMEOBOX 2"/>
    <property type="match status" value="1"/>
</dbReference>
<dbReference type="GO" id="GO:1990837">
    <property type="term" value="F:sequence-specific double-stranded DNA binding"/>
    <property type="evidence" value="ECO:0007669"/>
    <property type="project" value="TreeGrafter"/>
</dbReference>
<keyword evidence="3" id="KW-0217">Developmental protein</keyword>
<keyword evidence="4" id="KW-0805">Transcription regulation</keyword>
<dbReference type="InterPro" id="IPR001356">
    <property type="entry name" value="HD"/>
</dbReference>
<evidence type="ECO:0000256" key="5">
    <source>
        <dbReference type="ARBA" id="ARBA00023125"/>
    </source>
</evidence>
<reference evidence="14" key="1">
    <citation type="journal article" date="2020" name="Ecol. Evol.">
        <title>Genome structure and content of the rice root-knot nematode (Meloidogyne graminicola).</title>
        <authorList>
            <person name="Phan N.T."/>
            <person name="Danchin E.G.J."/>
            <person name="Klopp C."/>
            <person name="Perfus-Barbeoch L."/>
            <person name="Kozlowski D.K."/>
            <person name="Koutsovoulos G.D."/>
            <person name="Lopez-Roques C."/>
            <person name="Bouchez O."/>
            <person name="Zahm M."/>
            <person name="Besnard G."/>
            <person name="Bellafiore S."/>
        </authorList>
    </citation>
    <scope>NUCLEOTIDE SEQUENCE</scope>
    <source>
        <strain evidence="14">VN-18</strain>
    </source>
</reference>
<feature type="domain" description="Homeobox" evidence="12">
    <location>
        <begin position="231"/>
        <end position="291"/>
    </location>
</feature>
<sequence length="347" mass="40416">MFNENNDLQENINLNSLIGEEQQQQNNNNQNNDSSSTMSLTQQFMLNGCYAAARTPFAIHELLGLASESISSQNNSSLISTTTNCFLPYFNNTNNSIYQNSSSSFDQQQQNNLFELMPGIVQEFNENNNIIDCGYLLFGTTNEENNYGTQFLRNIYPQQQQLIYNNEDVCFNNSIENLNTSIKTINLFGNNKQKLNNNNKLEIKNKQQILNNNKLNNNNKEIEENSTSKKKKRRRHRTIFSQEQIFELESLFQKENYPNVQQREELSQKTKLAEDRIQVWFQNRRAKWRKIEKKWGNCTRMAEYGLYGAMVRHQLPLPEIITKCGNDENDPNGSAAPWLLGMHKKKY</sequence>
<dbReference type="PANTHER" id="PTHR46892">
    <property type="entry name" value="VISUAL SYSTEM HOMEOBOX 2"/>
    <property type="match status" value="1"/>
</dbReference>
<keyword evidence="6 9" id="KW-0371">Homeobox</keyword>
<evidence type="ECO:0000256" key="2">
    <source>
        <dbReference type="ARBA" id="ARBA00005733"/>
    </source>
</evidence>
<dbReference type="PROSITE" id="PS51496">
    <property type="entry name" value="CVC"/>
    <property type="match status" value="1"/>
</dbReference>
<dbReference type="Proteomes" id="UP000605970">
    <property type="component" value="Unassembled WGS sequence"/>
</dbReference>
<evidence type="ECO:0000256" key="11">
    <source>
        <dbReference type="SAM" id="MobiDB-lite"/>
    </source>
</evidence>
<evidence type="ECO:0000256" key="3">
    <source>
        <dbReference type="ARBA" id="ARBA00022473"/>
    </source>
</evidence>
<name>A0A8S9ZHK9_9BILA</name>
<dbReference type="OrthoDB" id="6159439at2759"/>
<evidence type="ECO:0000256" key="8">
    <source>
        <dbReference type="ARBA" id="ARBA00023242"/>
    </source>
</evidence>
<evidence type="ECO:0000256" key="9">
    <source>
        <dbReference type="PROSITE-ProRule" id="PRU00108"/>
    </source>
</evidence>
<dbReference type="InterPro" id="IPR023339">
    <property type="entry name" value="CVC"/>
</dbReference>
<dbReference type="PROSITE" id="PS00027">
    <property type="entry name" value="HOMEOBOX_1"/>
    <property type="match status" value="1"/>
</dbReference>
<dbReference type="PROSITE" id="PS50071">
    <property type="entry name" value="HOMEOBOX_2"/>
    <property type="match status" value="1"/>
</dbReference>
<feature type="DNA-binding region" description="Homeobox" evidence="9">
    <location>
        <begin position="233"/>
        <end position="292"/>
    </location>
</feature>
<evidence type="ECO:0000313" key="15">
    <source>
        <dbReference type="Proteomes" id="UP000605970"/>
    </source>
</evidence>
<evidence type="ECO:0000256" key="4">
    <source>
        <dbReference type="ARBA" id="ARBA00023015"/>
    </source>
</evidence>
<evidence type="ECO:0000256" key="7">
    <source>
        <dbReference type="ARBA" id="ARBA00023163"/>
    </source>
</evidence>
<keyword evidence="8 9" id="KW-0539">Nucleus</keyword>
<dbReference type="InterPro" id="IPR052294">
    <property type="entry name" value="VSX_homeobox_regulators"/>
</dbReference>
<feature type="domain" description="CVC" evidence="13">
    <location>
        <begin position="293"/>
        <end position="347"/>
    </location>
</feature>
<organism evidence="14 15">
    <name type="scientific">Meloidogyne graminicola</name>
    <dbReference type="NCBI Taxonomy" id="189291"/>
    <lineage>
        <taxon>Eukaryota</taxon>
        <taxon>Metazoa</taxon>
        <taxon>Ecdysozoa</taxon>
        <taxon>Nematoda</taxon>
        <taxon>Chromadorea</taxon>
        <taxon>Rhabditida</taxon>
        <taxon>Tylenchina</taxon>
        <taxon>Tylenchomorpha</taxon>
        <taxon>Tylenchoidea</taxon>
        <taxon>Meloidogynidae</taxon>
        <taxon>Meloidogyninae</taxon>
        <taxon>Meloidogyne</taxon>
    </lineage>
</organism>
<evidence type="ECO:0000256" key="10">
    <source>
        <dbReference type="RuleBase" id="RU000682"/>
    </source>
</evidence>
<keyword evidence="5 9" id="KW-0238">DNA-binding</keyword>
<gene>
    <name evidence="14" type="ORF">Mgra_00007795</name>
</gene>
<feature type="region of interest" description="Disordered" evidence="11">
    <location>
        <begin position="212"/>
        <end position="236"/>
    </location>
</feature>
<protein>
    <recommendedName>
        <fullName evidence="16">Homeobox domain-containing protein</fullName>
    </recommendedName>
</protein>
<dbReference type="EMBL" id="JABEBT010000093">
    <property type="protein sequence ID" value="KAF7632806.1"/>
    <property type="molecule type" value="Genomic_DNA"/>
</dbReference>
<dbReference type="GO" id="GO:0000981">
    <property type="term" value="F:DNA-binding transcription factor activity, RNA polymerase II-specific"/>
    <property type="evidence" value="ECO:0007669"/>
    <property type="project" value="InterPro"/>
</dbReference>
<keyword evidence="15" id="KW-1185">Reference proteome</keyword>
<evidence type="ECO:0008006" key="16">
    <source>
        <dbReference type="Google" id="ProtNLM"/>
    </source>
</evidence>
<evidence type="ECO:0000256" key="6">
    <source>
        <dbReference type="ARBA" id="ARBA00023155"/>
    </source>
</evidence>
<dbReference type="AlphaFoldDB" id="A0A8S9ZHK9"/>
<dbReference type="SUPFAM" id="SSF46689">
    <property type="entry name" value="Homeodomain-like"/>
    <property type="match status" value="1"/>
</dbReference>